<evidence type="ECO:0000313" key="3">
    <source>
        <dbReference type="Proteomes" id="UP000735302"/>
    </source>
</evidence>
<gene>
    <name evidence="2" type="ORF">PoB_006281200</name>
</gene>
<comment type="caution">
    <text evidence="2">The sequence shown here is derived from an EMBL/GenBank/DDBJ whole genome shotgun (WGS) entry which is preliminary data.</text>
</comment>
<dbReference type="AlphaFoldDB" id="A0AAV4CWL9"/>
<name>A0AAV4CWL9_9GAST</name>
<protein>
    <submittedName>
        <fullName evidence="2">Uncharacterized protein</fullName>
    </submittedName>
</protein>
<evidence type="ECO:0000313" key="2">
    <source>
        <dbReference type="EMBL" id="GFO36307.1"/>
    </source>
</evidence>
<feature type="region of interest" description="Disordered" evidence="1">
    <location>
        <begin position="115"/>
        <end position="147"/>
    </location>
</feature>
<evidence type="ECO:0000256" key="1">
    <source>
        <dbReference type="SAM" id="MobiDB-lite"/>
    </source>
</evidence>
<reference evidence="2 3" key="1">
    <citation type="journal article" date="2021" name="Elife">
        <title>Chloroplast acquisition without the gene transfer in kleptoplastic sea slugs, Plakobranchus ocellatus.</title>
        <authorList>
            <person name="Maeda T."/>
            <person name="Takahashi S."/>
            <person name="Yoshida T."/>
            <person name="Shimamura S."/>
            <person name="Takaki Y."/>
            <person name="Nagai Y."/>
            <person name="Toyoda A."/>
            <person name="Suzuki Y."/>
            <person name="Arimoto A."/>
            <person name="Ishii H."/>
            <person name="Satoh N."/>
            <person name="Nishiyama T."/>
            <person name="Hasebe M."/>
            <person name="Maruyama T."/>
            <person name="Minagawa J."/>
            <person name="Obokata J."/>
            <person name="Shigenobu S."/>
        </authorList>
    </citation>
    <scope>NUCLEOTIDE SEQUENCE [LARGE SCALE GENOMIC DNA]</scope>
</reference>
<organism evidence="2 3">
    <name type="scientific">Plakobranchus ocellatus</name>
    <dbReference type="NCBI Taxonomy" id="259542"/>
    <lineage>
        <taxon>Eukaryota</taxon>
        <taxon>Metazoa</taxon>
        <taxon>Spiralia</taxon>
        <taxon>Lophotrochozoa</taxon>
        <taxon>Mollusca</taxon>
        <taxon>Gastropoda</taxon>
        <taxon>Heterobranchia</taxon>
        <taxon>Euthyneura</taxon>
        <taxon>Panpulmonata</taxon>
        <taxon>Sacoglossa</taxon>
        <taxon>Placobranchoidea</taxon>
        <taxon>Plakobranchidae</taxon>
        <taxon>Plakobranchus</taxon>
    </lineage>
</organism>
<keyword evidence="3" id="KW-1185">Reference proteome</keyword>
<dbReference type="Proteomes" id="UP000735302">
    <property type="component" value="Unassembled WGS sequence"/>
</dbReference>
<sequence>MLMSDSHYCRAVITSTSKILPSPIRVATHSKQGAHTVGVGLSIILSTRGLRWIEVENSMRRSRRDDSAGKEVGIKHKARWRESDVAHVPERGSSGATPCFSRLLRSAATTVEHILSPGPIRGNSPKITSETTKTHRNSPYLSKAHRN</sequence>
<dbReference type="EMBL" id="BLXT01007044">
    <property type="protein sequence ID" value="GFO36307.1"/>
    <property type="molecule type" value="Genomic_DNA"/>
</dbReference>
<accession>A0AAV4CWL9</accession>
<proteinExistence type="predicted"/>